<protein>
    <recommendedName>
        <fullName evidence="3">RRM domain-containing protein</fullName>
    </recommendedName>
</protein>
<dbReference type="Gene3D" id="3.30.70.330">
    <property type="match status" value="1"/>
</dbReference>
<keyword evidence="2" id="KW-0732">Signal</keyword>
<dbReference type="EMBL" id="HBHJ01008355">
    <property type="protein sequence ID" value="CAD9673519.1"/>
    <property type="molecule type" value="Transcribed_RNA"/>
</dbReference>
<gene>
    <name evidence="4" type="ORF">RMAR1173_LOCUS5422</name>
</gene>
<dbReference type="PROSITE" id="PS50102">
    <property type="entry name" value="RRM"/>
    <property type="match status" value="1"/>
</dbReference>
<evidence type="ECO:0000313" key="4">
    <source>
        <dbReference type="EMBL" id="CAD9673519.1"/>
    </source>
</evidence>
<organism evidence="4">
    <name type="scientific">Rhizochromulina marina</name>
    <dbReference type="NCBI Taxonomy" id="1034831"/>
    <lineage>
        <taxon>Eukaryota</taxon>
        <taxon>Sar</taxon>
        <taxon>Stramenopiles</taxon>
        <taxon>Ochrophyta</taxon>
        <taxon>Dictyochophyceae</taxon>
        <taxon>Rhizochromulinales</taxon>
        <taxon>Rhizochromulina</taxon>
    </lineage>
</organism>
<feature type="chain" id="PRO_5030540796" description="RRM domain-containing protein" evidence="2">
    <location>
        <begin position="20"/>
        <end position="261"/>
    </location>
</feature>
<evidence type="ECO:0000256" key="2">
    <source>
        <dbReference type="SAM" id="SignalP"/>
    </source>
</evidence>
<dbReference type="InterPro" id="IPR035979">
    <property type="entry name" value="RBD_domain_sf"/>
</dbReference>
<accession>A0A7S2RK66</accession>
<dbReference type="Pfam" id="PF00076">
    <property type="entry name" value="RRM_1"/>
    <property type="match status" value="1"/>
</dbReference>
<feature type="signal peptide" evidence="2">
    <location>
        <begin position="1"/>
        <end position="19"/>
    </location>
</feature>
<dbReference type="SUPFAM" id="SSF54928">
    <property type="entry name" value="RNA-binding domain, RBD"/>
    <property type="match status" value="1"/>
</dbReference>
<dbReference type="InterPro" id="IPR000504">
    <property type="entry name" value="RRM_dom"/>
</dbReference>
<name>A0A7S2RK66_9STRA</name>
<evidence type="ECO:0000259" key="3">
    <source>
        <dbReference type="PROSITE" id="PS50102"/>
    </source>
</evidence>
<dbReference type="GO" id="GO:0003723">
    <property type="term" value="F:RNA binding"/>
    <property type="evidence" value="ECO:0007669"/>
    <property type="project" value="UniProtKB-UniRule"/>
</dbReference>
<reference evidence="4" key="1">
    <citation type="submission" date="2021-01" db="EMBL/GenBank/DDBJ databases">
        <authorList>
            <person name="Corre E."/>
            <person name="Pelletier E."/>
            <person name="Niang G."/>
            <person name="Scheremetjew M."/>
            <person name="Finn R."/>
            <person name="Kale V."/>
            <person name="Holt S."/>
            <person name="Cochrane G."/>
            <person name="Meng A."/>
            <person name="Brown T."/>
            <person name="Cohen L."/>
        </authorList>
    </citation>
    <scope>NUCLEOTIDE SEQUENCE</scope>
    <source>
        <strain evidence="4">CCMP1243</strain>
    </source>
</reference>
<feature type="domain" description="RRM" evidence="3">
    <location>
        <begin position="183"/>
        <end position="261"/>
    </location>
</feature>
<sequence>MKLVVSCSVLALLPCLASAWLSGPAFPGRVSGLARPRAKTWLQFTIDYDAPEVKELFEEINAKEMDEVEEQMIENGVPARPGMSDIDKRLMLLETRLRKSGYGGKQQESKKSYSSEFERAIYERPAVKALFDKYMSEADHASANVVAEYVNEPVNARVKYEVGYAAVLDAVDNALVEPTIESTKIKFSGFPGMMGEDMVRASLAEFGEIKSLSVQVPDDPSSGTCSGQVEFDDLAAAQAAVDKWNGADMGMGSALVLEMYE</sequence>
<proteinExistence type="predicted"/>
<dbReference type="InterPro" id="IPR012677">
    <property type="entry name" value="Nucleotide-bd_a/b_plait_sf"/>
</dbReference>
<evidence type="ECO:0000256" key="1">
    <source>
        <dbReference type="PROSITE-ProRule" id="PRU00176"/>
    </source>
</evidence>
<dbReference type="AlphaFoldDB" id="A0A7S2RK66"/>
<keyword evidence="1" id="KW-0694">RNA-binding</keyword>